<feature type="chain" id="PRO_5034341954" evidence="7">
    <location>
        <begin position="19"/>
        <end position="290"/>
    </location>
</feature>
<dbReference type="InterPro" id="IPR050430">
    <property type="entry name" value="Peptidase_S1"/>
</dbReference>
<keyword evidence="7" id="KW-0732">Signal</keyword>
<dbReference type="PRINTS" id="PR00722">
    <property type="entry name" value="CHYMOTRYPSIN"/>
</dbReference>
<feature type="signal peptide" evidence="7">
    <location>
        <begin position="1"/>
        <end position="18"/>
    </location>
</feature>
<proteinExistence type="inferred from homology"/>
<gene>
    <name evidence="10" type="primary">LOC112681254</name>
</gene>
<dbReference type="PROSITE" id="PS50240">
    <property type="entry name" value="TRYPSIN_DOM"/>
    <property type="match status" value="1"/>
</dbReference>
<dbReference type="InterPro" id="IPR001254">
    <property type="entry name" value="Trypsin_dom"/>
</dbReference>
<evidence type="ECO:0000313" key="9">
    <source>
        <dbReference type="Proteomes" id="UP000694846"/>
    </source>
</evidence>
<dbReference type="RefSeq" id="XP_025407306.1">
    <property type="nucleotide sequence ID" value="XM_025551521.1"/>
</dbReference>
<evidence type="ECO:0000256" key="4">
    <source>
        <dbReference type="ARBA" id="ARBA00022825"/>
    </source>
</evidence>
<dbReference type="InterPro" id="IPR009003">
    <property type="entry name" value="Peptidase_S1_PA"/>
</dbReference>
<accession>A0A8B8F9L1</accession>
<dbReference type="InterPro" id="IPR018114">
    <property type="entry name" value="TRYPSIN_HIS"/>
</dbReference>
<keyword evidence="9" id="KW-1185">Reference proteome</keyword>
<evidence type="ECO:0000256" key="6">
    <source>
        <dbReference type="RuleBase" id="RU363034"/>
    </source>
</evidence>
<organism evidence="9 10">
    <name type="scientific">Sipha flava</name>
    <name type="common">yellow sugarcane aphid</name>
    <dbReference type="NCBI Taxonomy" id="143950"/>
    <lineage>
        <taxon>Eukaryota</taxon>
        <taxon>Metazoa</taxon>
        <taxon>Ecdysozoa</taxon>
        <taxon>Arthropoda</taxon>
        <taxon>Hexapoda</taxon>
        <taxon>Insecta</taxon>
        <taxon>Pterygota</taxon>
        <taxon>Neoptera</taxon>
        <taxon>Paraneoptera</taxon>
        <taxon>Hemiptera</taxon>
        <taxon>Sternorrhyncha</taxon>
        <taxon>Aphidomorpha</taxon>
        <taxon>Aphidoidea</taxon>
        <taxon>Aphididae</taxon>
        <taxon>Sipha</taxon>
    </lineage>
</organism>
<evidence type="ECO:0000256" key="7">
    <source>
        <dbReference type="SAM" id="SignalP"/>
    </source>
</evidence>
<dbReference type="GO" id="GO:0006508">
    <property type="term" value="P:proteolysis"/>
    <property type="evidence" value="ECO:0007669"/>
    <property type="project" value="UniProtKB-KW"/>
</dbReference>
<feature type="domain" description="Peptidase S1" evidence="8">
    <location>
        <begin position="32"/>
        <end position="259"/>
    </location>
</feature>
<dbReference type="InterPro" id="IPR001314">
    <property type="entry name" value="Peptidase_S1A"/>
</dbReference>
<evidence type="ECO:0000256" key="3">
    <source>
        <dbReference type="ARBA" id="ARBA00022801"/>
    </source>
</evidence>
<keyword evidence="4 6" id="KW-0720">Serine protease</keyword>
<evidence type="ECO:0000256" key="5">
    <source>
        <dbReference type="ARBA" id="ARBA00023157"/>
    </source>
</evidence>
<evidence type="ECO:0000256" key="2">
    <source>
        <dbReference type="ARBA" id="ARBA00022670"/>
    </source>
</evidence>
<keyword evidence="3 6" id="KW-0378">Hydrolase</keyword>
<dbReference type="OrthoDB" id="10059102at2759"/>
<comment type="similarity">
    <text evidence="1">Belongs to the peptidase S1 family.</text>
</comment>
<dbReference type="PROSITE" id="PS00135">
    <property type="entry name" value="TRYPSIN_SER"/>
    <property type="match status" value="1"/>
</dbReference>
<dbReference type="AlphaFoldDB" id="A0A8B8F9L1"/>
<dbReference type="GeneID" id="112681254"/>
<name>A0A8B8F9L1_9HEMI</name>
<protein>
    <submittedName>
        <fullName evidence="10">Kallikrein-6-like</fullName>
    </submittedName>
</protein>
<dbReference type="InterPro" id="IPR043504">
    <property type="entry name" value="Peptidase_S1_PA_chymotrypsin"/>
</dbReference>
<dbReference type="Proteomes" id="UP000694846">
    <property type="component" value="Unplaced"/>
</dbReference>
<dbReference type="Pfam" id="PF00089">
    <property type="entry name" value="Trypsin"/>
    <property type="match status" value="1"/>
</dbReference>
<dbReference type="SMART" id="SM00020">
    <property type="entry name" value="Tryp_SPc"/>
    <property type="match status" value="1"/>
</dbReference>
<dbReference type="PANTHER" id="PTHR24276:SF98">
    <property type="entry name" value="FI18310P1-RELATED"/>
    <property type="match status" value="1"/>
</dbReference>
<reference evidence="10" key="1">
    <citation type="submission" date="2025-08" db="UniProtKB">
        <authorList>
            <consortium name="RefSeq"/>
        </authorList>
    </citation>
    <scope>IDENTIFICATION</scope>
    <source>
        <tissue evidence="10">Whole body</tissue>
    </source>
</reference>
<dbReference type="Gene3D" id="2.40.10.10">
    <property type="entry name" value="Trypsin-like serine proteases"/>
    <property type="match status" value="1"/>
</dbReference>
<dbReference type="PROSITE" id="PS00134">
    <property type="entry name" value="TRYPSIN_HIS"/>
    <property type="match status" value="1"/>
</dbReference>
<dbReference type="PANTHER" id="PTHR24276">
    <property type="entry name" value="POLYSERASE-RELATED"/>
    <property type="match status" value="1"/>
</dbReference>
<keyword evidence="2 6" id="KW-0645">Protease</keyword>
<evidence type="ECO:0000313" key="10">
    <source>
        <dbReference type="RefSeq" id="XP_025407306.1"/>
    </source>
</evidence>
<dbReference type="GO" id="GO:0004252">
    <property type="term" value="F:serine-type endopeptidase activity"/>
    <property type="evidence" value="ECO:0007669"/>
    <property type="project" value="InterPro"/>
</dbReference>
<dbReference type="SUPFAM" id="SSF50494">
    <property type="entry name" value="Trypsin-like serine proteases"/>
    <property type="match status" value="1"/>
</dbReference>
<dbReference type="InterPro" id="IPR033116">
    <property type="entry name" value="TRYPSIN_SER"/>
</dbReference>
<evidence type="ECO:0000256" key="1">
    <source>
        <dbReference type="ARBA" id="ARBA00007664"/>
    </source>
</evidence>
<sequence length="290" mass="32033">MNAMLFLCILSVAISTWAFPQTVTKSEDDGRIYFGTIYDKEKYPYLVHIEIPTKEGTSVCTGTMIAPLFVLTASHCMIGKKTLGMKIHLGGVLSGIHEEVEEIYVHPLYDDKSYRADISLIKIKAPFPSLQRFVVASGNPDDFVNGKEVKCVAMGFGLTNGEKLSQEGLMINVVARYGIPPCLTGMKAFAKEFLCGKPDNHTVCSGDSGGPLICGDQQYGVISHTVNLLDGEVPCGSDKVEDKYLFVYNYKDWISSHVDPPKEEEKSYCPIIKPYKIGTMFVAFMLLGRN</sequence>
<evidence type="ECO:0000259" key="8">
    <source>
        <dbReference type="PROSITE" id="PS50240"/>
    </source>
</evidence>
<keyword evidence="5" id="KW-1015">Disulfide bond</keyword>